<dbReference type="InterPro" id="IPR012337">
    <property type="entry name" value="RNaseH-like_sf"/>
</dbReference>
<dbReference type="CDD" id="cd04659">
    <property type="entry name" value="Piwi_piwi-like_ProArk"/>
    <property type="match status" value="1"/>
</dbReference>
<sequence>MMNDAQFSEPINITNLSALGGYSELPEPELIFANGKIDRHPLKGLIENGPYSQSIGYLDEIKIAFITANGHGAKLTQIFKELRSTAKAVEATNYYPDYPGFSAVYKTPILIADKEKLAIELSSDLDQYAKNGDYLGLAKALLGEIAKLQNLRSSFHVLYLYLPKEWDECFINEGFDLHDYLKAYCAPIGIPIQILTEFSISRKCRANVMWGISLATYSKAGGVPWKLNNLAIDEAFIGISYAIKQHESGNEYCTCCSQLFEPDGTGFEFVAFDTKPKFTDLRKNPYLSREDMQSILTKSLQIYQRNHFGKTPKKITIHKNTHFTEEEILGALDSFNDGTEIELVQIVEKSPFIGIKYKDMKPDSFPVIRGCYLPISSNEALLWTQGLVPRISLDNPNYGVYKDFALKKTPTPILLRRFSGSGGWHDTCSGILGLTKMDWNNNTLHKKIPVTLDYSSRFAQIVKQNPNLIDAEYNIRYFM</sequence>
<dbReference type="Gene3D" id="3.40.50.2300">
    <property type="match status" value="1"/>
</dbReference>
<gene>
    <name evidence="1" type="ORF">LV83_00745</name>
</gene>
<dbReference type="EMBL" id="QLLK01000002">
    <property type="protein sequence ID" value="RAI93839.1"/>
    <property type="molecule type" value="Genomic_DNA"/>
</dbReference>
<keyword evidence="2" id="KW-1185">Reference proteome</keyword>
<dbReference type="GO" id="GO:0003676">
    <property type="term" value="F:nucleic acid binding"/>
    <property type="evidence" value="ECO:0007669"/>
    <property type="project" value="InterPro"/>
</dbReference>
<evidence type="ECO:0008006" key="3">
    <source>
        <dbReference type="Google" id="ProtNLM"/>
    </source>
</evidence>
<dbReference type="SUPFAM" id="SSF53098">
    <property type="entry name" value="Ribonuclease H-like"/>
    <property type="match status" value="1"/>
</dbReference>
<dbReference type="Proteomes" id="UP000249610">
    <property type="component" value="Unassembled WGS sequence"/>
</dbReference>
<organism evidence="1 2">
    <name type="scientific">Algoriphagus yeomjeoni</name>
    <dbReference type="NCBI Taxonomy" id="291403"/>
    <lineage>
        <taxon>Bacteria</taxon>
        <taxon>Pseudomonadati</taxon>
        <taxon>Bacteroidota</taxon>
        <taxon>Cytophagia</taxon>
        <taxon>Cytophagales</taxon>
        <taxon>Cyclobacteriaceae</taxon>
        <taxon>Algoriphagus</taxon>
    </lineage>
</organism>
<dbReference type="AlphaFoldDB" id="A0A327PP71"/>
<dbReference type="Gene3D" id="3.30.420.10">
    <property type="entry name" value="Ribonuclease H-like superfamily/Ribonuclease H"/>
    <property type="match status" value="1"/>
</dbReference>
<evidence type="ECO:0000313" key="2">
    <source>
        <dbReference type="Proteomes" id="UP000249610"/>
    </source>
</evidence>
<dbReference type="InterPro" id="IPR036397">
    <property type="entry name" value="RNaseH_sf"/>
</dbReference>
<name>A0A327PP71_9BACT</name>
<comment type="caution">
    <text evidence="1">The sequence shown here is derived from an EMBL/GenBank/DDBJ whole genome shotgun (WGS) entry which is preliminary data.</text>
</comment>
<reference evidence="1 2" key="1">
    <citation type="submission" date="2018-06" db="EMBL/GenBank/DDBJ databases">
        <title>Genomic Encyclopedia of Archaeal and Bacterial Type Strains, Phase II (KMG-II): from individual species to whole genera.</title>
        <authorList>
            <person name="Goeker M."/>
        </authorList>
    </citation>
    <scope>NUCLEOTIDE SEQUENCE [LARGE SCALE GENOMIC DNA]</scope>
    <source>
        <strain evidence="1 2">DSM 23446</strain>
    </source>
</reference>
<protein>
    <recommendedName>
        <fullName evidence="3">Piwi domain-containing protein</fullName>
    </recommendedName>
</protein>
<proteinExistence type="predicted"/>
<accession>A0A327PP71</accession>
<evidence type="ECO:0000313" key="1">
    <source>
        <dbReference type="EMBL" id="RAI93839.1"/>
    </source>
</evidence>